<feature type="transmembrane region" description="Helical" evidence="1">
    <location>
        <begin position="187"/>
        <end position="208"/>
    </location>
</feature>
<keyword evidence="1" id="KW-0812">Transmembrane</keyword>
<feature type="transmembrane region" description="Helical" evidence="1">
    <location>
        <begin position="214"/>
        <end position="233"/>
    </location>
</feature>
<dbReference type="Proteomes" id="UP000198902">
    <property type="component" value="Unassembled WGS sequence"/>
</dbReference>
<gene>
    <name evidence="2" type="ORF">BN996_01335</name>
</gene>
<keyword evidence="1" id="KW-1133">Transmembrane helix</keyword>
<accession>A0A0D6JPT0</accession>
<proteinExistence type="predicted"/>
<feature type="transmembrane region" description="Helical" evidence="1">
    <location>
        <begin position="352"/>
        <end position="372"/>
    </location>
</feature>
<reference evidence="3" key="1">
    <citation type="submission" date="2015-03" db="EMBL/GenBank/DDBJ databases">
        <authorList>
            <person name="Urmite Genomes"/>
        </authorList>
    </citation>
    <scope>NUCLEOTIDE SEQUENCE [LARGE SCALE GENOMIC DNA]</scope>
    <source>
        <strain evidence="3">Arc-Hr</strain>
    </source>
</reference>
<dbReference type="OrthoDB" id="307643at2157"/>
<name>A0A0D6JPT0_9EURY</name>
<feature type="transmembrane region" description="Helical" evidence="1">
    <location>
        <begin position="53"/>
        <end position="75"/>
    </location>
</feature>
<feature type="transmembrane region" description="Helical" evidence="1">
    <location>
        <begin position="405"/>
        <end position="430"/>
    </location>
</feature>
<dbReference type="AlphaFoldDB" id="A0A0D6JPT0"/>
<keyword evidence="3" id="KW-1185">Reference proteome</keyword>
<feature type="transmembrane region" description="Helical" evidence="1">
    <location>
        <begin position="286"/>
        <end position="307"/>
    </location>
</feature>
<organism evidence="2 3">
    <name type="scientific">Haloferax massiliensis</name>
    <dbReference type="NCBI Taxonomy" id="1476858"/>
    <lineage>
        <taxon>Archaea</taxon>
        <taxon>Methanobacteriati</taxon>
        <taxon>Methanobacteriota</taxon>
        <taxon>Stenosarchaea group</taxon>
        <taxon>Halobacteria</taxon>
        <taxon>Halobacteriales</taxon>
        <taxon>Haloferacaceae</taxon>
        <taxon>Haloferax</taxon>
    </lineage>
</organism>
<feature type="transmembrane region" description="Helical" evidence="1">
    <location>
        <begin position="450"/>
        <end position="468"/>
    </location>
</feature>
<keyword evidence="1" id="KW-0472">Membrane</keyword>
<evidence type="ECO:0000313" key="3">
    <source>
        <dbReference type="Proteomes" id="UP000198902"/>
    </source>
</evidence>
<feature type="transmembrane region" description="Helical" evidence="1">
    <location>
        <begin position="319"/>
        <end position="340"/>
    </location>
</feature>
<dbReference type="EMBL" id="CSTE01000002">
    <property type="protein sequence ID" value="CQR49859.1"/>
    <property type="molecule type" value="Genomic_DNA"/>
</dbReference>
<dbReference type="RefSeq" id="WP_089777700.1">
    <property type="nucleotide sequence ID" value="NZ_CABLRR010000002.1"/>
</dbReference>
<evidence type="ECO:0000313" key="2">
    <source>
        <dbReference type="EMBL" id="CQR49859.1"/>
    </source>
</evidence>
<evidence type="ECO:0000256" key="1">
    <source>
        <dbReference type="SAM" id="Phobius"/>
    </source>
</evidence>
<feature type="transmembrane region" description="Helical" evidence="1">
    <location>
        <begin position="129"/>
        <end position="153"/>
    </location>
</feature>
<feature type="transmembrane region" description="Helical" evidence="1">
    <location>
        <begin position="104"/>
        <end position="123"/>
    </location>
</feature>
<protein>
    <submittedName>
        <fullName evidence="2">Uncharacterized protein</fullName>
    </submittedName>
</protein>
<sequence>MSRRAEGGEVRAAARRGAVWTVALAVASAVCSTPALAHAGSLAGSLRSVPAPFWLVVVSGGGVVCVSFLLSAFVTDDETLDAFGRAGVRVGRIAGGVGVEAAEAALRLLGIAALALVVAFGLFGPPVGIANLGVLLVWVGWWAGFTMATYLVGNAWPLVNPWRTLGAALRSRFEGRWGLPRPYPDRLGSWPSVVGLLGLVWLEVVSPLAADPRALAVVVVVYSLLTVGGALVYGDAWFRRADPVARVFRLYGLLAPVRRIDGGGLSISIPGAGLARTRERLGADDVAFVVALLWVTTFDGLVVTVAWGRVLDAAAPAPAWLANLVGIVAGFLVFVGGYRLAASVARGTADTYVTVGFVAGWFAPALVPIAAGYHLAHFLGYVVGLAPAFVAVAASPLSPPANPSVLVVPAWFGGLQLAFVVLGHLLSVWVAHARAFDLFPGRLQPLRSEYPFVAVTVGYTMASLWVVAQPAVGGVAG</sequence>